<feature type="region of interest" description="Disordered" evidence="1">
    <location>
        <begin position="42"/>
        <end position="62"/>
    </location>
</feature>
<dbReference type="RefSeq" id="WP_127829594.1">
    <property type="nucleotide sequence ID" value="NZ_RZYA01000009.1"/>
</dbReference>
<reference evidence="3 4" key="1">
    <citation type="submission" date="2019-01" db="EMBL/GenBank/DDBJ databases">
        <title>Genome sequences of Streptomyces and Rhizobium isolates collected from root and soil.</title>
        <authorList>
            <person name="Chhettri S."/>
            <person name="Sevigny J.L."/>
            <person name="Sen A."/>
            <person name="Ennis N."/>
            <person name="Tisa L."/>
        </authorList>
    </citation>
    <scope>NUCLEOTIDE SEQUENCE [LARGE SCALE GENOMIC DNA]</scope>
    <source>
        <strain evidence="3 4">San01</strain>
    </source>
</reference>
<gene>
    <name evidence="3" type="ORF">EOT10_19905</name>
</gene>
<evidence type="ECO:0000256" key="1">
    <source>
        <dbReference type="SAM" id="MobiDB-lite"/>
    </source>
</evidence>
<name>A0A437PKH0_9ACTN</name>
<proteinExistence type="predicted"/>
<protein>
    <submittedName>
        <fullName evidence="3">DUF1918 domain-containing protein</fullName>
    </submittedName>
</protein>
<evidence type="ECO:0000259" key="2">
    <source>
        <dbReference type="Pfam" id="PF08940"/>
    </source>
</evidence>
<dbReference type="Pfam" id="PF08940">
    <property type="entry name" value="DUF1918"/>
    <property type="match status" value="1"/>
</dbReference>
<keyword evidence="4" id="KW-1185">Reference proteome</keyword>
<dbReference type="EMBL" id="RZYA01000009">
    <property type="protein sequence ID" value="RVU22747.1"/>
    <property type="molecule type" value="Genomic_DNA"/>
</dbReference>
<organism evidence="3 4">
    <name type="scientific">Streptomyces antnestii</name>
    <dbReference type="NCBI Taxonomy" id="2494256"/>
    <lineage>
        <taxon>Bacteria</taxon>
        <taxon>Bacillati</taxon>
        <taxon>Actinomycetota</taxon>
        <taxon>Actinomycetes</taxon>
        <taxon>Kitasatosporales</taxon>
        <taxon>Streptomycetaceae</taxon>
        <taxon>Streptomyces</taxon>
    </lineage>
</organism>
<dbReference type="AlphaFoldDB" id="A0A437PKH0"/>
<feature type="domain" description="DUF1918" evidence="2">
    <location>
        <begin position="2"/>
        <end position="34"/>
    </location>
</feature>
<dbReference type="Gene3D" id="2.30.30.440">
    <property type="entry name" value="Domain of unknown function DUF1918"/>
    <property type="match status" value="1"/>
</dbReference>
<dbReference type="OrthoDB" id="4828144at2"/>
<accession>A0A437PKH0</accession>
<evidence type="ECO:0000313" key="4">
    <source>
        <dbReference type="Proteomes" id="UP000283128"/>
    </source>
</evidence>
<evidence type="ECO:0000313" key="3">
    <source>
        <dbReference type="EMBL" id="RVU22747.1"/>
    </source>
</evidence>
<dbReference type="SUPFAM" id="SSF50118">
    <property type="entry name" value="Cell growth inhibitor/plasmid maintenance toxic component"/>
    <property type="match status" value="1"/>
</dbReference>
<comment type="caution">
    <text evidence="3">The sequence shown here is derived from an EMBL/GenBank/DDBJ whole genome shotgun (WGS) entry which is preliminary data.</text>
</comment>
<dbReference type="InterPro" id="IPR015035">
    <property type="entry name" value="DUF1918"/>
</dbReference>
<sequence>MIGVHHPGGSPRCDVRWAEDSRVTRHFPGPDACVRHLRHEPVRTDPQADEPSAPCETAAPRGERTVIGTRRQGGEACKSPR</sequence>
<dbReference type="Proteomes" id="UP000283128">
    <property type="component" value="Unassembled WGS sequence"/>
</dbReference>